<evidence type="ECO:0000313" key="2">
    <source>
        <dbReference type="Proteomes" id="UP000663193"/>
    </source>
</evidence>
<organism evidence="1 2">
    <name type="scientific">Phaeosphaeria nodorum (strain SN15 / ATCC MYA-4574 / FGSC 10173)</name>
    <name type="common">Glume blotch fungus</name>
    <name type="synonym">Parastagonospora nodorum</name>
    <dbReference type="NCBI Taxonomy" id="321614"/>
    <lineage>
        <taxon>Eukaryota</taxon>
        <taxon>Fungi</taxon>
        <taxon>Dikarya</taxon>
        <taxon>Ascomycota</taxon>
        <taxon>Pezizomycotina</taxon>
        <taxon>Dothideomycetes</taxon>
        <taxon>Pleosporomycetidae</taxon>
        <taxon>Pleosporales</taxon>
        <taxon>Pleosporineae</taxon>
        <taxon>Phaeosphaeriaceae</taxon>
        <taxon>Parastagonospora</taxon>
    </lineage>
</organism>
<gene>
    <name evidence="1" type="ORF">JI435_304400</name>
</gene>
<dbReference type="AlphaFoldDB" id="A0A7U2I9W0"/>
<name>A0A7U2I9W0_PHANO</name>
<dbReference type="Proteomes" id="UP000663193">
    <property type="component" value="Chromosome 19"/>
</dbReference>
<evidence type="ECO:0000313" key="1">
    <source>
        <dbReference type="EMBL" id="QRD05931.1"/>
    </source>
</evidence>
<proteinExistence type="predicted"/>
<feature type="non-terminal residue" evidence="1">
    <location>
        <position position="1"/>
    </location>
</feature>
<keyword evidence="2" id="KW-1185">Reference proteome</keyword>
<protein>
    <submittedName>
        <fullName evidence="1">Uncharacterized protein</fullName>
    </submittedName>
</protein>
<dbReference type="EMBL" id="CP069041">
    <property type="protein sequence ID" value="QRD05931.1"/>
    <property type="molecule type" value="Genomic_DNA"/>
</dbReference>
<accession>A0A7U2I9W0</accession>
<sequence>RPTRHFFVPMSCSAKIVLKWGFPQRFLGRDTSSRITSAIANCTCLYLHRTWSYKSESRWSPCQRFHATHQNLRNGKPRSSGQLCTLLPCYTVCATGSTLFRMVYIPDVMGYLFGNSSTYGKDTRN</sequence>
<reference evidence="2" key="1">
    <citation type="journal article" date="2021" name="BMC Genomics">
        <title>Chromosome-level genome assembly and manually-curated proteome of model necrotroph Parastagonospora nodorum Sn15 reveals a genome-wide trove of candidate effector homologs, and redundancy of virulence-related functions within an accessory chromosome.</title>
        <authorList>
            <person name="Bertazzoni S."/>
            <person name="Jones D.A.B."/>
            <person name="Phan H.T."/>
            <person name="Tan K.-C."/>
            <person name="Hane J.K."/>
        </authorList>
    </citation>
    <scope>NUCLEOTIDE SEQUENCE [LARGE SCALE GENOMIC DNA]</scope>
    <source>
        <strain evidence="2">SN15 / ATCC MYA-4574 / FGSC 10173)</strain>
    </source>
</reference>
<dbReference type="VEuPathDB" id="FungiDB:JI435_304400"/>